<reference evidence="3" key="1">
    <citation type="submission" date="2020-02" db="EMBL/GenBank/DDBJ databases">
        <authorList>
            <person name="Meier V. D."/>
        </authorList>
    </citation>
    <scope>NUCLEOTIDE SEQUENCE</scope>
    <source>
        <strain evidence="3">AVDCRST_MAG50</strain>
    </source>
</reference>
<name>A0A6J4HZM8_9ACTN</name>
<feature type="transmembrane region" description="Helical" evidence="2">
    <location>
        <begin position="107"/>
        <end position="124"/>
    </location>
</feature>
<gene>
    <name evidence="3" type="ORF">AVDCRST_MAG50-1548</name>
</gene>
<sequence length="246" mass="25023">MFSAASKLWFTVGFLAVVAAAAVVAFTGDRSAFMLLLASGLAVAALGGLAFAYMRPDPHEALDLDAPLGESRPADTTDLPHPSPWPMLLALALGVVAIGAALDKSLLLLGGVLALAAGFVWLSQAWREHPSWTPAMTDRINNRFVVPIGLPGTILVLGGIGVYSFSRILLALAGDGAVLVAGVTALVLLVAFAVIASKPNAGRRALGALAAGAAILLVGSGIASAMNTPEHHDEAPHSETDAGDHG</sequence>
<protein>
    <recommendedName>
        <fullName evidence="4">Cytochrome c oxidase polypeptide IV</fullName>
    </recommendedName>
</protein>
<evidence type="ECO:0000313" key="3">
    <source>
        <dbReference type="EMBL" id="CAA9238576.1"/>
    </source>
</evidence>
<evidence type="ECO:0008006" key="4">
    <source>
        <dbReference type="Google" id="ProtNLM"/>
    </source>
</evidence>
<feature type="transmembrane region" description="Helical" evidence="2">
    <location>
        <begin position="177"/>
        <end position="196"/>
    </location>
</feature>
<feature type="transmembrane region" description="Helical" evidence="2">
    <location>
        <begin position="144"/>
        <end position="165"/>
    </location>
</feature>
<feature type="transmembrane region" description="Helical" evidence="2">
    <location>
        <begin position="208"/>
        <end position="226"/>
    </location>
</feature>
<keyword evidence="2" id="KW-1133">Transmembrane helix</keyword>
<accession>A0A6J4HZM8</accession>
<feature type="transmembrane region" description="Helical" evidence="2">
    <location>
        <begin position="33"/>
        <end position="54"/>
    </location>
</feature>
<evidence type="ECO:0000256" key="2">
    <source>
        <dbReference type="SAM" id="Phobius"/>
    </source>
</evidence>
<proteinExistence type="predicted"/>
<dbReference type="Gene3D" id="1.10.287.70">
    <property type="match status" value="1"/>
</dbReference>
<feature type="compositionally biased region" description="Basic and acidic residues" evidence="1">
    <location>
        <begin position="229"/>
        <end position="246"/>
    </location>
</feature>
<organism evidence="3">
    <name type="scientific">uncultured Acidimicrobiales bacterium</name>
    <dbReference type="NCBI Taxonomy" id="310071"/>
    <lineage>
        <taxon>Bacteria</taxon>
        <taxon>Bacillati</taxon>
        <taxon>Actinomycetota</taxon>
        <taxon>Acidimicrobiia</taxon>
        <taxon>Acidimicrobiales</taxon>
        <taxon>environmental samples</taxon>
    </lineage>
</organism>
<feature type="transmembrane region" description="Helical" evidence="2">
    <location>
        <begin position="6"/>
        <end position="26"/>
    </location>
</feature>
<evidence type="ECO:0000256" key="1">
    <source>
        <dbReference type="SAM" id="MobiDB-lite"/>
    </source>
</evidence>
<feature type="region of interest" description="Disordered" evidence="1">
    <location>
        <begin position="227"/>
        <end position="246"/>
    </location>
</feature>
<dbReference type="EMBL" id="CADCTF010000086">
    <property type="protein sequence ID" value="CAA9238576.1"/>
    <property type="molecule type" value="Genomic_DNA"/>
</dbReference>
<keyword evidence="2" id="KW-0472">Membrane</keyword>
<keyword evidence="2" id="KW-0812">Transmembrane</keyword>
<dbReference type="AlphaFoldDB" id="A0A6J4HZM8"/>